<evidence type="ECO:0000256" key="2">
    <source>
        <dbReference type="ARBA" id="ARBA00023002"/>
    </source>
</evidence>
<name>A0A848ISK8_9BURK</name>
<reference evidence="6 7" key="1">
    <citation type="submission" date="2020-04" db="EMBL/GenBank/DDBJ databases">
        <title>Paraburkholderia sp. RP-4-7 isolated from soil.</title>
        <authorList>
            <person name="Dahal R.H."/>
        </authorList>
    </citation>
    <scope>NUCLEOTIDE SEQUENCE [LARGE SCALE GENOMIC DNA]</scope>
    <source>
        <strain evidence="6 7">RP-4-7</strain>
    </source>
</reference>
<dbReference type="InterPro" id="IPR020904">
    <property type="entry name" value="Sc_DH/Rdtase_CS"/>
</dbReference>
<dbReference type="SUPFAM" id="SSF51735">
    <property type="entry name" value="NAD(P)-binding Rossmann-fold domains"/>
    <property type="match status" value="1"/>
</dbReference>
<sequence length="362" mass="38715">MPRPPEFLMPSRRHGCPNPRAGAAVIVITGASSGIGRSTANLFARYHWRVGLIARGQAGLQATFDDVSRHGAMAAMEQADVADLDALETAAARIEAVLGPIDAWINCAGNGTYGRFLDTPAEQFQRVTEVTYMGTVNGTRVALRRFIPRDRGSIVNVCSAVAFHGMPLLSAYSGAKHAVRGFGQSIRAELAQDGSHVHLTSVFPPAVNTPFFDHAISHMGQLGRPLAPVYQPEVVAEAIRLALINGRAEMPVTSTAILFSLGVRLVPGLVARAIRKLGYSGQLTGEAALQERHAPTLFAASEHPSPVRGAFDAQARSSSVHVRVLGLLARLRERGRREPKTGRQASPVRPADEAPVQEPALD</sequence>
<dbReference type="GO" id="GO:0016491">
    <property type="term" value="F:oxidoreductase activity"/>
    <property type="evidence" value="ECO:0007669"/>
    <property type="project" value="UniProtKB-KW"/>
</dbReference>
<dbReference type="EMBL" id="JABBGJ010000036">
    <property type="protein sequence ID" value="NMM02107.1"/>
    <property type="molecule type" value="Genomic_DNA"/>
</dbReference>
<dbReference type="AlphaFoldDB" id="A0A848ISK8"/>
<gene>
    <name evidence="6" type="ORF">HHL24_29790</name>
</gene>
<keyword evidence="7" id="KW-1185">Reference proteome</keyword>
<evidence type="ECO:0000256" key="1">
    <source>
        <dbReference type="ARBA" id="ARBA00006484"/>
    </source>
</evidence>
<dbReference type="InterPro" id="IPR057326">
    <property type="entry name" value="KR_dom"/>
</dbReference>
<dbReference type="Proteomes" id="UP000544134">
    <property type="component" value="Unassembled WGS sequence"/>
</dbReference>
<dbReference type="Pfam" id="PF00106">
    <property type="entry name" value="adh_short"/>
    <property type="match status" value="1"/>
</dbReference>
<organism evidence="6 7">
    <name type="scientific">Paraburkholderia polaris</name>
    <dbReference type="NCBI Taxonomy" id="2728848"/>
    <lineage>
        <taxon>Bacteria</taxon>
        <taxon>Pseudomonadati</taxon>
        <taxon>Pseudomonadota</taxon>
        <taxon>Betaproteobacteria</taxon>
        <taxon>Burkholderiales</taxon>
        <taxon>Burkholderiaceae</taxon>
        <taxon>Paraburkholderia</taxon>
    </lineage>
</organism>
<dbReference type="GO" id="GO:0016020">
    <property type="term" value="C:membrane"/>
    <property type="evidence" value="ECO:0007669"/>
    <property type="project" value="TreeGrafter"/>
</dbReference>
<dbReference type="PRINTS" id="PR00081">
    <property type="entry name" value="GDHRDH"/>
</dbReference>
<evidence type="ECO:0000259" key="5">
    <source>
        <dbReference type="SMART" id="SM00822"/>
    </source>
</evidence>
<dbReference type="PRINTS" id="PR00080">
    <property type="entry name" value="SDRFAMILY"/>
</dbReference>
<dbReference type="NCBIfam" id="NF005495">
    <property type="entry name" value="PRK07109.1"/>
    <property type="match status" value="1"/>
</dbReference>
<dbReference type="PROSITE" id="PS00061">
    <property type="entry name" value="ADH_SHORT"/>
    <property type="match status" value="1"/>
</dbReference>
<dbReference type="InterPro" id="IPR036291">
    <property type="entry name" value="NAD(P)-bd_dom_sf"/>
</dbReference>
<evidence type="ECO:0000256" key="4">
    <source>
        <dbReference type="SAM" id="MobiDB-lite"/>
    </source>
</evidence>
<dbReference type="Gene3D" id="3.40.50.720">
    <property type="entry name" value="NAD(P)-binding Rossmann-like Domain"/>
    <property type="match status" value="1"/>
</dbReference>
<evidence type="ECO:0000313" key="6">
    <source>
        <dbReference type="EMBL" id="NMM02107.1"/>
    </source>
</evidence>
<protein>
    <submittedName>
        <fullName evidence="6">SDR family NAD(P)-dependent oxidoreductase</fullName>
    </submittedName>
</protein>
<evidence type="ECO:0000313" key="7">
    <source>
        <dbReference type="Proteomes" id="UP000544134"/>
    </source>
</evidence>
<dbReference type="InterPro" id="IPR002347">
    <property type="entry name" value="SDR_fam"/>
</dbReference>
<comment type="similarity">
    <text evidence="1 3">Belongs to the short-chain dehydrogenases/reductases (SDR) family.</text>
</comment>
<feature type="domain" description="Ketoreductase" evidence="5">
    <location>
        <begin position="24"/>
        <end position="203"/>
    </location>
</feature>
<dbReference type="PANTHER" id="PTHR44196:SF1">
    <property type="entry name" value="DEHYDROGENASE_REDUCTASE SDR FAMILY MEMBER 7B"/>
    <property type="match status" value="1"/>
</dbReference>
<comment type="caution">
    <text evidence="6">The sequence shown here is derived from an EMBL/GenBank/DDBJ whole genome shotgun (WGS) entry which is preliminary data.</text>
</comment>
<dbReference type="SMART" id="SM00822">
    <property type="entry name" value="PKS_KR"/>
    <property type="match status" value="1"/>
</dbReference>
<proteinExistence type="inferred from homology"/>
<keyword evidence="2" id="KW-0560">Oxidoreductase</keyword>
<dbReference type="RefSeq" id="WP_169488917.1">
    <property type="nucleotide sequence ID" value="NZ_JABBGJ010000036.1"/>
</dbReference>
<dbReference type="PANTHER" id="PTHR44196">
    <property type="entry name" value="DEHYDROGENASE/REDUCTASE SDR FAMILY MEMBER 7B"/>
    <property type="match status" value="1"/>
</dbReference>
<evidence type="ECO:0000256" key="3">
    <source>
        <dbReference type="RuleBase" id="RU000363"/>
    </source>
</evidence>
<accession>A0A848ISK8</accession>
<feature type="region of interest" description="Disordered" evidence="4">
    <location>
        <begin position="333"/>
        <end position="362"/>
    </location>
</feature>